<dbReference type="InterPro" id="IPR037094">
    <property type="entry name" value="Glyco_hydro_38_cen_sf"/>
</dbReference>
<proteinExistence type="inferred from homology"/>
<dbReference type="Pfam" id="PF01074">
    <property type="entry name" value="Glyco_hydro_38N"/>
    <property type="match status" value="1"/>
</dbReference>
<dbReference type="InterPro" id="IPR015341">
    <property type="entry name" value="Glyco_hydro_38_cen"/>
</dbReference>
<evidence type="ECO:0000256" key="4">
    <source>
        <dbReference type="ARBA" id="ARBA00023295"/>
    </source>
</evidence>
<evidence type="ECO:0000256" key="1">
    <source>
        <dbReference type="ARBA" id="ARBA00009792"/>
    </source>
</evidence>
<dbReference type="InterPro" id="IPR011330">
    <property type="entry name" value="Glyco_hydro/deAcase_b/a-brl"/>
</dbReference>
<sequence>MKKLLEFERVQRIIAELRKHIIKKRQPVEGLLFVSGQETKAFHSSDYFGSKNQYYTIVGELNLPEEFRGETIDLAIFSSLTEWDNSTNPQIKVYFDDELIQGLDVNHTTLRLTQEQATREQIPIRIEIFSGREEKRYPLTVELRWIDQPSYQLFYDFFVALDSWRSLNESDPNYFYYEKELGKAVNKLNFFQPYGVEYYQGLKQAHDCLQQAFYQNMVDKKIPQAFVVGHTHIDLAWLWTVMQAVEKGERSFSTVLNLMNEYDELTFIQSQPQMYQLIKDTYPELYEKIKEKVITGKWIPEGAMWVEADCNLTSGESLVRQFLYGKRFIKREFGVESQILWLPDVFGYSAALPQILKKTNTPYFMTTKLSWNQFNQIPYDSFYWQGIDGSRTLTHLITTISEGYSPTPHYTTYNGILDPYTVKKSWERYLDKDVHTHILLAYGYGDGGGGPTREMLETLKRMKNGLPSMPKVVESNAVDFFQDLSEVMTTHQEKEWLGELYFEYHRGTYTSIGKNKRNNRLGENLLQTVEKLYSVLDRMNYPDQVLEKTWKKLLLNQFHDILPGSSIKEVYDQTDSDYKEMFHEMQKLITNLFPEKAKGKYLYLFNPSDIANANIVSLPLRQGESLKSYQQELLMQRTYDGQILGRFDQLPILGGIYYEIEEKETDKTFEPIALTKQYETKEFIISFDESYRMIRVFDKKNQRELATKKAVNELLVYEDLPLNFDAWDIDYYYKNKPTVVTNIVEAWIMDQGPIRDTLKIVRKFYDSTITQYIHLIHDKTRIDFETIVDWHQVHSLLRVEFPVPVNAYQATYDIQFGNLQRSVHKNTSWDKAKFEVCAHKWWIYQMMDTGYHY</sequence>
<evidence type="ECO:0000313" key="7">
    <source>
        <dbReference type="Proteomes" id="UP000321830"/>
    </source>
</evidence>
<dbReference type="FunFam" id="1.20.1270.50:FF:000004">
    <property type="entry name" value="alpha-mannosidase 2C1 isoform X1"/>
    <property type="match status" value="1"/>
</dbReference>
<dbReference type="GO" id="GO:0006013">
    <property type="term" value="P:mannose metabolic process"/>
    <property type="evidence" value="ECO:0007669"/>
    <property type="project" value="InterPro"/>
</dbReference>
<dbReference type="EMBL" id="BJWF01000002">
    <property type="protein sequence ID" value="GEL90928.1"/>
    <property type="molecule type" value="Genomic_DNA"/>
</dbReference>
<evidence type="ECO:0000256" key="3">
    <source>
        <dbReference type="ARBA" id="ARBA00022801"/>
    </source>
</evidence>
<dbReference type="GO" id="GO:0004559">
    <property type="term" value="F:alpha-mannosidase activity"/>
    <property type="evidence" value="ECO:0007669"/>
    <property type="project" value="InterPro"/>
</dbReference>
<dbReference type="InterPro" id="IPR028995">
    <property type="entry name" value="Glyco_hydro_57/38_cen_sf"/>
</dbReference>
<dbReference type="Pfam" id="PF09261">
    <property type="entry name" value="Alpha-mann_mid"/>
    <property type="match status" value="1"/>
</dbReference>
<comment type="similarity">
    <text evidence="1">Belongs to the glycosyl hydrolase 38 family.</text>
</comment>
<dbReference type="Gene3D" id="2.70.98.30">
    <property type="entry name" value="Golgi alpha-mannosidase II, domain 4"/>
    <property type="match status" value="1"/>
</dbReference>
<organism evidence="6 7">
    <name type="scientific">Enterococcus villorum</name>
    <dbReference type="NCBI Taxonomy" id="112904"/>
    <lineage>
        <taxon>Bacteria</taxon>
        <taxon>Bacillati</taxon>
        <taxon>Bacillota</taxon>
        <taxon>Bacilli</taxon>
        <taxon>Lactobacillales</taxon>
        <taxon>Enterococcaceae</taxon>
        <taxon>Enterococcus</taxon>
    </lineage>
</organism>
<dbReference type="SMART" id="SM00872">
    <property type="entry name" value="Alpha-mann_mid"/>
    <property type="match status" value="1"/>
</dbReference>
<reference evidence="6 7" key="1">
    <citation type="submission" date="2019-07" db="EMBL/GenBank/DDBJ databases">
        <title>Whole genome shotgun sequence of Enterococcus villorum NBRC 100699.</title>
        <authorList>
            <person name="Hosoyama A."/>
            <person name="Uohara A."/>
            <person name="Ohji S."/>
            <person name="Ichikawa N."/>
        </authorList>
    </citation>
    <scope>NUCLEOTIDE SEQUENCE [LARGE SCALE GENOMIC DNA]</scope>
    <source>
        <strain evidence="6 7">NBRC 100699</strain>
    </source>
</reference>
<dbReference type="CDD" id="cd10789">
    <property type="entry name" value="GH38N_AMII_ER_cytosolic"/>
    <property type="match status" value="1"/>
</dbReference>
<name>A0A511IYS1_9ENTE</name>
<feature type="domain" description="Glycoside hydrolase family 38 central" evidence="5">
    <location>
        <begin position="503"/>
        <end position="578"/>
    </location>
</feature>
<dbReference type="Pfam" id="PF07748">
    <property type="entry name" value="Glyco_hydro_38C"/>
    <property type="match status" value="1"/>
</dbReference>
<dbReference type="GO" id="GO:0030246">
    <property type="term" value="F:carbohydrate binding"/>
    <property type="evidence" value="ECO:0007669"/>
    <property type="project" value="InterPro"/>
</dbReference>
<dbReference type="PANTHER" id="PTHR46017">
    <property type="entry name" value="ALPHA-MANNOSIDASE 2C1"/>
    <property type="match status" value="1"/>
</dbReference>
<dbReference type="GO" id="GO:0046872">
    <property type="term" value="F:metal ion binding"/>
    <property type="evidence" value="ECO:0007669"/>
    <property type="project" value="UniProtKB-KW"/>
</dbReference>
<dbReference type="InterPro" id="IPR000602">
    <property type="entry name" value="Glyco_hydro_38_N"/>
</dbReference>
<dbReference type="Proteomes" id="UP000321830">
    <property type="component" value="Unassembled WGS sequence"/>
</dbReference>
<protein>
    <submittedName>
        <fullName evidence="6">Alpha-mannosidase</fullName>
    </submittedName>
</protein>
<dbReference type="Gene3D" id="3.20.110.10">
    <property type="entry name" value="Glycoside hydrolase 38, N terminal domain"/>
    <property type="match status" value="1"/>
</dbReference>
<dbReference type="AlphaFoldDB" id="A0A511IYS1"/>
<dbReference type="FunFam" id="3.20.110.10:FF:000002">
    <property type="entry name" value="alpha-mannosidase 2C1 isoform X1"/>
    <property type="match status" value="1"/>
</dbReference>
<dbReference type="InterPro" id="IPR011682">
    <property type="entry name" value="Glyco_hydro_38_C"/>
</dbReference>
<keyword evidence="3" id="KW-0378">Hydrolase</keyword>
<evidence type="ECO:0000313" key="6">
    <source>
        <dbReference type="EMBL" id="GEL90928.1"/>
    </source>
</evidence>
<dbReference type="SUPFAM" id="SSF88688">
    <property type="entry name" value="Families 57/38 glycoside transferase middle domain"/>
    <property type="match status" value="1"/>
</dbReference>
<dbReference type="InterPro" id="IPR027291">
    <property type="entry name" value="Glyco_hydro_38_N_sf"/>
</dbReference>
<dbReference type="SUPFAM" id="SSF74650">
    <property type="entry name" value="Galactose mutarotase-like"/>
    <property type="match status" value="1"/>
</dbReference>
<evidence type="ECO:0000259" key="5">
    <source>
        <dbReference type="SMART" id="SM00872"/>
    </source>
</evidence>
<dbReference type="SUPFAM" id="SSF88713">
    <property type="entry name" value="Glycoside hydrolase/deacetylase"/>
    <property type="match status" value="1"/>
</dbReference>
<dbReference type="GO" id="GO:0009313">
    <property type="term" value="P:oligosaccharide catabolic process"/>
    <property type="evidence" value="ECO:0007669"/>
    <property type="project" value="TreeGrafter"/>
</dbReference>
<dbReference type="Gene3D" id="1.20.1270.50">
    <property type="entry name" value="Glycoside hydrolase family 38, central domain"/>
    <property type="match status" value="1"/>
</dbReference>
<evidence type="ECO:0000256" key="2">
    <source>
        <dbReference type="ARBA" id="ARBA00022723"/>
    </source>
</evidence>
<keyword evidence="4" id="KW-0326">Glycosidase</keyword>
<keyword evidence="2" id="KW-0479">Metal-binding</keyword>
<dbReference type="InterPro" id="IPR011013">
    <property type="entry name" value="Gal_mutarotase_sf_dom"/>
</dbReference>
<accession>A0A511IYS1</accession>
<dbReference type="PANTHER" id="PTHR46017:SF1">
    <property type="entry name" value="ALPHA-MANNOSIDASE 2C1"/>
    <property type="match status" value="1"/>
</dbReference>
<comment type="caution">
    <text evidence="6">The sequence shown here is derived from an EMBL/GenBank/DDBJ whole genome shotgun (WGS) entry which is preliminary data.</text>
</comment>
<gene>
    <name evidence="6" type="ORF">EVI01_02650</name>
</gene>